<dbReference type="InterPro" id="IPR007217">
    <property type="entry name" value="Per1-like"/>
</dbReference>
<comment type="function">
    <text evidence="7">Involved in the lipid remodeling steps of GPI-anchor maturation.</text>
</comment>
<keyword evidence="9" id="KW-1185">Reference proteome</keyword>
<keyword evidence="5 7" id="KW-1133">Transmembrane helix</keyword>
<dbReference type="OrthoDB" id="419770at2759"/>
<dbReference type="GO" id="GO:0030026">
    <property type="term" value="P:intracellular manganese ion homeostasis"/>
    <property type="evidence" value="ECO:0007669"/>
    <property type="project" value="EnsemblFungi"/>
</dbReference>
<feature type="transmembrane region" description="Helical" evidence="7">
    <location>
        <begin position="285"/>
        <end position="303"/>
    </location>
</feature>
<dbReference type="Pfam" id="PF04080">
    <property type="entry name" value="Per1"/>
    <property type="match status" value="1"/>
</dbReference>
<dbReference type="PANTHER" id="PTHR13148">
    <property type="entry name" value="PER1-RELATED"/>
    <property type="match status" value="1"/>
</dbReference>
<comment type="similarity">
    <text evidence="7">Belongs to the PGAP3 family.</text>
</comment>
<dbReference type="STRING" id="1245769.A0A0C7NDA1"/>
<dbReference type="PANTHER" id="PTHR13148:SF0">
    <property type="entry name" value="POST-GPI ATTACHMENT TO PROTEINS FACTOR 3"/>
    <property type="match status" value="1"/>
</dbReference>
<evidence type="ECO:0000256" key="5">
    <source>
        <dbReference type="ARBA" id="ARBA00022989"/>
    </source>
</evidence>
<dbReference type="EMBL" id="LN736370">
    <property type="protein sequence ID" value="CEP64339.1"/>
    <property type="molecule type" value="Genomic_DNA"/>
</dbReference>
<evidence type="ECO:0000313" key="8">
    <source>
        <dbReference type="EMBL" id="CEP64339.1"/>
    </source>
</evidence>
<comment type="subcellular location">
    <subcellularLocation>
        <location evidence="1">Endomembrane system</location>
        <topology evidence="1">Multi-pass membrane protein</topology>
    </subcellularLocation>
    <subcellularLocation>
        <location evidence="7">Endoplasmic reticulum membrane</location>
        <topology evidence="7">Multi-pass membrane protein</topology>
    </subcellularLocation>
</comment>
<name>A0A0C7NDA1_9SACH</name>
<gene>
    <name evidence="8" type="ORF">LALA0_S11e01860g</name>
</gene>
<feature type="signal peptide" evidence="7">
    <location>
        <begin position="1"/>
        <end position="19"/>
    </location>
</feature>
<feature type="transmembrane region" description="Helical" evidence="7">
    <location>
        <begin position="216"/>
        <end position="234"/>
    </location>
</feature>
<feature type="transmembrane region" description="Helical" evidence="7">
    <location>
        <begin position="186"/>
        <end position="204"/>
    </location>
</feature>
<evidence type="ECO:0000256" key="2">
    <source>
        <dbReference type="ARBA" id="ARBA00022502"/>
    </source>
</evidence>
<keyword evidence="3 7" id="KW-0812">Transmembrane</keyword>
<comment type="caution">
    <text evidence="7">Lacks conserved residue(s) required for the propagation of feature annotation.</text>
</comment>
<evidence type="ECO:0000256" key="1">
    <source>
        <dbReference type="ARBA" id="ARBA00004127"/>
    </source>
</evidence>
<evidence type="ECO:0000256" key="6">
    <source>
        <dbReference type="ARBA" id="ARBA00023136"/>
    </source>
</evidence>
<dbReference type="AlphaFoldDB" id="A0A0C7NDA1"/>
<evidence type="ECO:0000256" key="3">
    <source>
        <dbReference type="ARBA" id="ARBA00022692"/>
    </source>
</evidence>
<keyword evidence="2 7" id="KW-0337">GPI-anchor biosynthesis</keyword>
<keyword evidence="4 7" id="KW-0732">Signal</keyword>
<dbReference type="GeneID" id="34687887"/>
<sequence>MLILQRLLIVYIALSTALASIGDRLDEFAECVEDCQLALRCPGFEEDFPSGTASGSHAVFIPASSVASGLFFWDCTAHCDYQCQQIITQLRIHEGKPVVQFHGKWPFKKMLGMQELFSTIFSVANFVPHYRGYRLLQGELKATPLKSKAHLVLNQYVYVAMAGMLAWTSSSIFHFRDLEITEKLDYFFAGATVLSAFHAILIRVGRLYQQDTYLRMASGTVLLIFGMHIVRQYLDWSYTYNMRFNVAFGVLQYILLLVLAYKNFKQLKRRRQPRKAHYKIRKSMVFDLCVVPAALVIGTSLSMSCELVDFFSYKWQIDSHAIWHACTVIPSWKLYDFFIDDYRYLEVCDAGIED</sequence>
<keyword evidence="7" id="KW-0256">Endoplasmic reticulum</keyword>
<dbReference type="Proteomes" id="UP000054304">
    <property type="component" value="Unassembled WGS sequence"/>
</dbReference>
<feature type="transmembrane region" description="Helical" evidence="7">
    <location>
        <begin position="246"/>
        <end position="264"/>
    </location>
</feature>
<reference evidence="8 9" key="1">
    <citation type="submission" date="2014-12" db="EMBL/GenBank/DDBJ databases">
        <authorList>
            <person name="Neuveglise Cecile"/>
        </authorList>
    </citation>
    <scope>NUCLEOTIDE SEQUENCE [LARGE SCALE GENOMIC DNA]</scope>
    <source>
        <strain evidence="8 9">CBS 12615</strain>
    </source>
</reference>
<proteinExistence type="inferred from homology"/>
<keyword evidence="6 7" id="KW-0472">Membrane</keyword>
<organism evidence="8 9">
    <name type="scientific">Lachancea lanzarotensis</name>
    <dbReference type="NCBI Taxonomy" id="1245769"/>
    <lineage>
        <taxon>Eukaryota</taxon>
        <taxon>Fungi</taxon>
        <taxon>Dikarya</taxon>
        <taxon>Ascomycota</taxon>
        <taxon>Saccharomycotina</taxon>
        <taxon>Saccharomycetes</taxon>
        <taxon>Saccharomycetales</taxon>
        <taxon>Saccharomycetaceae</taxon>
        <taxon>Lachancea</taxon>
    </lineage>
</organism>
<accession>A0A0C7NDA1</accession>
<evidence type="ECO:0000256" key="7">
    <source>
        <dbReference type="RuleBase" id="RU365066"/>
    </source>
</evidence>
<evidence type="ECO:0000313" key="9">
    <source>
        <dbReference type="Proteomes" id="UP000054304"/>
    </source>
</evidence>
<protein>
    <recommendedName>
        <fullName evidence="7">Post-GPI attachment to proteins factor 3</fullName>
    </recommendedName>
</protein>
<dbReference type="GO" id="GO:0005789">
    <property type="term" value="C:endoplasmic reticulum membrane"/>
    <property type="evidence" value="ECO:0007669"/>
    <property type="project" value="UniProtKB-SubCell"/>
</dbReference>
<dbReference type="GO" id="GO:0016788">
    <property type="term" value="F:hydrolase activity, acting on ester bonds"/>
    <property type="evidence" value="ECO:0007669"/>
    <property type="project" value="TreeGrafter"/>
</dbReference>
<dbReference type="GO" id="GO:0006506">
    <property type="term" value="P:GPI anchor biosynthetic process"/>
    <property type="evidence" value="ECO:0007669"/>
    <property type="project" value="UniProtKB-KW"/>
</dbReference>
<evidence type="ECO:0000256" key="4">
    <source>
        <dbReference type="ARBA" id="ARBA00022729"/>
    </source>
</evidence>
<dbReference type="HOGENOM" id="CLU_032917_1_1_1"/>
<dbReference type="GO" id="GO:0000329">
    <property type="term" value="C:fungal-type vacuole membrane"/>
    <property type="evidence" value="ECO:0007669"/>
    <property type="project" value="EnsemblFungi"/>
</dbReference>
<feature type="transmembrane region" description="Helical" evidence="7">
    <location>
        <begin position="151"/>
        <end position="174"/>
    </location>
</feature>
<dbReference type="RefSeq" id="XP_022630547.1">
    <property type="nucleotide sequence ID" value="XM_022775169.1"/>
</dbReference>
<feature type="chain" id="PRO_5016483284" description="Post-GPI attachment to proteins factor 3" evidence="7">
    <location>
        <begin position="20"/>
        <end position="354"/>
    </location>
</feature>